<proteinExistence type="predicted"/>
<name>A0ABS3Z741_9BACT</name>
<accession>A0ABS3Z741</accession>
<dbReference type="SUPFAM" id="SSF53335">
    <property type="entry name" value="S-adenosyl-L-methionine-dependent methyltransferases"/>
    <property type="match status" value="1"/>
</dbReference>
<dbReference type="InterPro" id="IPR029063">
    <property type="entry name" value="SAM-dependent_MTases_sf"/>
</dbReference>
<keyword evidence="1" id="KW-0489">Methyltransferase</keyword>
<dbReference type="Proteomes" id="UP000677244">
    <property type="component" value="Unassembled WGS sequence"/>
</dbReference>
<gene>
    <name evidence="1" type="ORF">J7I42_34790</name>
</gene>
<reference evidence="1 2" key="1">
    <citation type="submission" date="2021-03" db="EMBL/GenBank/DDBJ databases">
        <title>Assistant Professor.</title>
        <authorList>
            <person name="Huq M.A."/>
        </authorList>
    </citation>
    <scope>NUCLEOTIDE SEQUENCE [LARGE SCALE GENOMIC DNA]</scope>
    <source>
        <strain evidence="1 2">MAH-29</strain>
    </source>
</reference>
<comment type="caution">
    <text evidence="1">The sequence shown here is derived from an EMBL/GenBank/DDBJ whole genome shotgun (WGS) entry which is preliminary data.</text>
</comment>
<dbReference type="EMBL" id="JAGHKO010000024">
    <property type="protein sequence ID" value="MBO9205510.1"/>
    <property type="molecule type" value="Genomic_DNA"/>
</dbReference>
<keyword evidence="2" id="KW-1185">Reference proteome</keyword>
<organism evidence="1 2">
    <name type="scientific">Niastella soli</name>
    <dbReference type="NCBI Taxonomy" id="2821487"/>
    <lineage>
        <taxon>Bacteria</taxon>
        <taxon>Pseudomonadati</taxon>
        <taxon>Bacteroidota</taxon>
        <taxon>Chitinophagia</taxon>
        <taxon>Chitinophagales</taxon>
        <taxon>Chitinophagaceae</taxon>
        <taxon>Niastella</taxon>
    </lineage>
</organism>
<dbReference type="RefSeq" id="WP_209145141.1">
    <property type="nucleotide sequence ID" value="NZ_JAGHKO010000024.1"/>
</dbReference>
<evidence type="ECO:0000313" key="1">
    <source>
        <dbReference type="EMBL" id="MBO9205510.1"/>
    </source>
</evidence>
<protein>
    <submittedName>
        <fullName evidence="1">Class I SAM-dependent methyltransferase</fullName>
    </submittedName>
</protein>
<sequence>MDRIALINYLIVQRNARRYLEVTAHHHQNNFVHIHCPYKVATWPASSNDFFASNHEQFDLIFIDGIHTEEQVLTDIQEAFGHLSPNGIIVIHDCMPPDAWHQREPEAYKVGENWNGTVWKAVLRVFNECVYKCSLIDTDWGCGVIDTAQMQVPKQLQLPEKLLYELNYSWLLEYKQTVSAYLSEWVSVFYHLACMGNWQEVFKEQLLQLRQHNFRKIMLTILGTAQDVQVVDTICYELQMDIQILFSATEFTHFEKPALYAIEEYAKKNEGFVLYLHSKGVSNPADGTKIKWRRLMMRELVQNREYCLSQLPKYDVVGVNWREQYPTSHFCGNFWYASTKYLRKLADFKNYYDHPRYQIWDAVDSKRLGCEFWISSGKEQPRVLSLYCRNVDFCNANYWSNK</sequence>
<dbReference type="GO" id="GO:0008168">
    <property type="term" value="F:methyltransferase activity"/>
    <property type="evidence" value="ECO:0007669"/>
    <property type="project" value="UniProtKB-KW"/>
</dbReference>
<dbReference type="Pfam" id="PF13578">
    <property type="entry name" value="Methyltransf_24"/>
    <property type="match status" value="1"/>
</dbReference>
<dbReference type="Gene3D" id="3.40.50.150">
    <property type="entry name" value="Vaccinia Virus protein VP39"/>
    <property type="match status" value="1"/>
</dbReference>
<evidence type="ECO:0000313" key="2">
    <source>
        <dbReference type="Proteomes" id="UP000677244"/>
    </source>
</evidence>
<keyword evidence="1" id="KW-0808">Transferase</keyword>
<dbReference type="GO" id="GO:0032259">
    <property type="term" value="P:methylation"/>
    <property type="evidence" value="ECO:0007669"/>
    <property type="project" value="UniProtKB-KW"/>
</dbReference>